<dbReference type="EMBL" id="JAQQDB010000086">
    <property type="protein sequence ID" value="MFM0523268.1"/>
    <property type="molecule type" value="Genomic_DNA"/>
</dbReference>
<dbReference type="Proteomes" id="UP001629462">
    <property type="component" value="Unassembled WGS sequence"/>
</dbReference>
<keyword evidence="2" id="KW-1185">Reference proteome</keyword>
<accession>A0ABW9D1G4</accession>
<name>A0ABW9D1G4_9BURK</name>
<dbReference type="RefSeq" id="WP_250487922.1">
    <property type="nucleotide sequence ID" value="NZ_JAQQDB010000086.1"/>
</dbReference>
<dbReference type="Gene3D" id="3.40.630.40">
    <property type="entry name" value="Zn-dependent exopeptidases"/>
    <property type="match status" value="1"/>
</dbReference>
<gene>
    <name evidence="1" type="ORF">PQR08_38250</name>
</gene>
<proteinExistence type="predicted"/>
<evidence type="ECO:0000313" key="2">
    <source>
        <dbReference type="Proteomes" id="UP001629462"/>
    </source>
</evidence>
<organism evidence="1 2">
    <name type="scientific">Caballeronia jiangsuensis</name>
    <dbReference type="NCBI Taxonomy" id="1458357"/>
    <lineage>
        <taxon>Bacteria</taxon>
        <taxon>Pseudomonadati</taxon>
        <taxon>Pseudomonadota</taxon>
        <taxon>Betaproteobacteria</taxon>
        <taxon>Burkholderiales</taxon>
        <taxon>Burkholderiaceae</taxon>
        <taxon>Caballeronia</taxon>
    </lineage>
</organism>
<evidence type="ECO:0000313" key="1">
    <source>
        <dbReference type="EMBL" id="MFM0523268.1"/>
    </source>
</evidence>
<comment type="caution">
    <text evidence="1">The sequence shown here is derived from an EMBL/GenBank/DDBJ whole genome shotgun (WGS) entry which is preliminary data.</text>
</comment>
<sequence>MKTFKGVARLHRVSNMLLHALVLTALLVATHAWGDGMSPQALAYANRLQAQLDRQGTHPAPPGVAWFRIVHGCAPVIITAPHATKPFRNGKLRYADGGGTAALALALHASTGATVIYTTYASPSDPNYYDDNDFKRALEKIITREHPRLVLDLHASGPRRPYDIDLGTMHGASLLGRENLRDELDTSLKANGVVRVSHDFFSAQKQKTITRFASRLGAPAIQLEVNKRWYVLDNDPDRNRRFAMLMQGLTSFIETALEDSHCVEADAALR</sequence>
<protein>
    <recommendedName>
        <fullName evidence="3">Ketol-acid reductoisomerase</fullName>
    </recommendedName>
</protein>
<reference evidence="1 2" key="1">
    <citation type="journal article" date="2024" name="Chem. Sci.">
        <title>Discovery of megapolipeptins by genome mining of a Burkholderiales bacteria collection.</title>
        <authorList>
            <person name="Paulo B.S."/>
            <person name="Recchia M.J.J."/>
            <person name="Lee S."/>
            <person name="Fergusson C.H."/>
            <person name="Romanowski S.B."/>
            <person name="Hernandez A."/>
            <person name="Krull N."/>
            <person name="Liu D.Y."/>
            <person name="Cavanagh H."/>
            <person name="Bos A."/>
            <person name="Gray C.A."/>
            <person name="Murphy B.T."/>
            <person name="Linington R.G."/>
            <person name="Eustaquio A.S."/>
        </authorList>
    </citation>
    <scope>NUCLEOTIDE SEQUENCE [LARGE SCALE GENOMIC DNA]</scope>
    <source>
        <strain evidence="1 2">RL17-374-BIF-D</strain>
    </source>
</reference>
<evidence type="ECO:0008006" key="3">
    <source>
        <dbReference type="Google" id="ProtNLM"/>
    </source>
</evidence>
<dbReference type="SUPFAM" id="SSF53187">
    <property type="entry name" value="Zn-dependent exopeptidases"/>
    <property type="match status" value="1"/>
</dbReference>